<evidence type="ECO:0000313" key="2">
    <source>
        <dbReference type="EMBL" id="GAA0170624.1"/>
    </source>
</evidence>
<sequence length="165" mass="18599">MDFQASTKSIFMENPVNWPVKVIAANSIYRVSQSLLLRYGNRYSNLKLDDIIFKKIVAMIADIFTVCLTNILDLITKKCYSSAIETRQSSVKEAAQLFGATEEILKLLEQQVQLPTIAPADGAPYIDEWRVLVKNQIVMASDPTHNDETEVTARSSDERLLSMEP</sequence>
<dbReference type="EMBL" id="BAABME010007325">
    <property type="protein sequence ID" value="GAA0170624.1"/>
    <property type="molecule type" value="Genomic_DNA"/>
</dbReference>
<accession>A0AAV3R2P0</accession>
<dbReference type="Proteomes" id="UP001454036">
    <property type="component" value="Unassembled WGS sequence"/>
</dbReference>
<protein>
    <submittedName>
        <fullName evidence="2">Uncharacterized protein</fullName>
    </submittedName>
</protein>
<evidence type="ECO:0000256" key="1">
    <source>
        <dbReference type="SAM" id="MobiDB-lite"/>
    </source>
</evidence>
<dbReference type="PANTHER" id="PTHR35307">
    <property type="entry name" value="PROTEIN, PUTATIVE-RELATED"/>
    <property type="match status" value="1"/>
</dbReference>
<name>A0AAV3R2P0_LITER</name>
<comment type="caution">
    <text evidence="2">The sequence shown here is derived from an EMBL/GenBank/DDBJ whole genome shotgun (WGS) entry which is preliminary data.</text>
</comment>
<reference evidence="2 3" key="1">
    <citation type="submission" date="2024-01" db="EMBL/GenBank/DDBJ databases">
        <title>The complete chloroplast genome sequence of Lithospermum erythrorhizon: insights into the phylogenetic relationship among Boraginaceae species and the maternal lineages of purple gromwells.</title>
        <authorList>
            <person name="Okada T."/>
            <person name="Watanabe K."/>
        </authorList>
    </citation>
    <scope>NUCLEOTIDE SEQUENCE [LARGE SCALE GENOMIC DNA]</scope>
</reference>
<evidence type="ECO:0000313" key="3">
    <source>
        <dbReference type="Proteomes" id="UP001454036"/>
    </source>
</evidence>
<proteinExistence type="predicted"/>
<keyword evidence="3" id="KW-1185">Reference proteome</keyword>
<feature type="region of interest" description="Disordered" evidence="1">
    <location>
        <begin position="143"/>
        <end position="165"/>
    </location>
</feature>
<organism evidence="2 3">
    <name type="scientific">Lithospermum erythrorhizon</name>
    <name type="common">Purple gromwell</name>
    <name type="synonym">Lithospermum officinale var. erythrorhizon</name>
    <dbReference type="NCBI Taxonomy" id="34254"/>
    <lineage>
        <taxon>Eukaryota</taxon>
        <taxon>Viridiplantae</taxon>
        <taxon>Streptophyta</taxon>
        <taxon>Embryophyta</taxon>
        <taxon>Tracheophyta</taxon>
        <taxon>Spermatophyta</taxon>
        <taxon>Magnoliopsida</taxon>
        <taxon>eudicotyledons</taxon>
        <taxon>Gunneridae</taxon>
        <taxon>Pentapetalae</taxon>
        <taxon>asterids</taxon>
        <taxon>lamiids</taxon>
        <taxon>Boraginales</taxon>
        <taxon>Boraginaceae</taxon>
        <taxon>Boraginoideae</taxon>
        <taxon>Lithospermeae</taxon>
        <taxon>Lithospermum</taxon>
    </lineage>
</organism>
<feature type="compositionally biased region" description="Basic and acidic residues" evidence="1">
    <location>
        <begin position="155"/>
        <end position="165"/>
    </location>
</feature>
<gene>
    <name evidence="2" type="ORF">LIER_24847</name>
</gene>
<dbReference type="AlphaFoldDB" id="A0AAV3R2P0"/>
<dbReference type="PANTHER" id="PTHR35307:SF3">
    <property type="entry name" value="DUF4220 DOMAIN-CONTAINING PROTEIN"/>
    <property type="match status" value="1"/>
</dbReference>